<dbReference type="NCBIfam" id="TIGR00125">
    <property type="entry name" value="cyt_tran_rel"/>
    <property type="match status" value="1"/>
</dbReference>
<evidence type="ECO:0000256" key="4">
    <source>
        <dbReference type="ARBA" id="ARBA00022741"/>
    </source>
</evidence>
<evidence type="ECO:0000313" key="11">
    <source>
        <dbReference type="EMBL" id="GLC87571.1"/>
    </source>
</evidence>
<dbReference type="PANTHER" id="PTHR21342:SF1">
    <property type="entry name" value="PHOSPHOPANTETHEINE ADENYLYLTRANSFERASE"/>
    <property type="match status" value="1"/>
</dbReference>
<dbReference type="HAMAP" id="MF_00151">
    <property type="entry name" value="PPAT_bact"/>
    <property type="match status" value="1"/>
</dbReference>
<evidence type="ECO:0000256" key="6">
    <source>
        <dbReference type="ARBA" id="ARBA00022842"/>
    </source>
</evidence>
<keyword evidence="1 9" id="KW-0963">Cytoplasm</keyword>
<feature type="binding site" evidence="9">
    <location>
        <position position="61"/>
    </location>
    <ligand>
        <name>substrate</name>
    </ligand>
</feature>
<comment type="similarity">
    <text evidence="9">Belongs to the bacterial CoaD family.</text>
</comment>
<keyword evidence="7 9" id="KW-0173">Coenzyme A biosynthesis</keyword>
<dbReference type="PANTHER" id="PTHR21342">
    <property type="entry name" value="PHOSPHOPANTETHEINE ADENYLYLTRANSFERASE"/>
    <property type="match status" value="1"/>
</dbReference>
<keyword evidence="5 9" id="KW-0067">ATP-binding</keyword>
<comment type="subunit">
    <text evidence="9">Homohexamer.</text>
</comment>
<feature type="binding site" evidence="9">
    <location>
        <begin position="29"/>
        <end position="30"/>
    </location>
    <ligand>
        <name>ATP</name>
        <dbReference type="ChEBI" id="CHEBI:30616"/>
    </ligand>
</feature>
<keyword evidence="12" id="KW-1185">Reference proteome</keyword>
<comment type="cofactor">
    <cofactor evidence="9">
        <name>Mg(2+)</name>
        <dbReference type="ChEBI" id="CHEBI:18420"/>
    </cofactor>
</comment>
<dbReference type="SUPFAM" id="SSF52374">
    <property type="entry name" value="Nucleotidylyl transferase"/>
    <property type="match status" value="1"/>
</dbReference>
<evidence type="ECO:0000313" key="12">
    <source>
        <dbReference type="Proteomes" id="UP001065593"/>
    </source>
</evidence>
<feature type="binding site" evidence="9">
    <location>
        <begin position="108"/>
        <end position="110"/>
    </location>
    <ligand>
        <name>ATP</name>
        <dbReference type="ChEBI" id="CHEBI:30616"/>
    </ligand>
</feature>
<feature type="binding site" evidence="9">
    <location>
        <position position="93"/>
    </location>
    <ligand>
        <name>substrate</name>
    </ligand>
</feature>
<feature type="binding site" evidence="9">
    <location>
        <begin position="143"/>
        <end position="149"/>
    </location>
    <ligand>
        <name>ATP</name>
        <dbReference type="ChEBI" id="CHEBI:30616"/>
    </ligand>
</feature>
<evidence type="ECO:0000256" key="7">
    <source>
        <dbReference type="ARBA" id="ARBA00022993"/>
    </source>
</evidence>
<evidence type="ECO:0000256" key="3">
    <source>
        <dbReference type="ARBA" id="ARBA00022695"/>
    </source>
</evidence>
<reference evidence="11" key="1">
    <citation type="submission" date="2022-08" db="EMBL/GenBank/DDBJ databases">
        <title>Draft genome sequence of Lysinibacillus sp. strain KH24.</title>
        <authorList>
            <person name="Kanbe H."/>
            <person name="Itoh H."/>
        </authorList>
    </citation>
    <scope>NUCLEOTIDE SEQUENCE</scope>
    <source>
        <strain evidence="11">KH24</strain>
    </source>
</reference>
<comment type="caution">
    <text evidence="11">The sequence shown here is derived from an EMBL/GenBank/DDBJ whole genome shotgun (WGS) entry which is preliminary data.</text>
</comment>
<feature type="binding site" evidence="9">
    <location>
        <position position="107"/>
    </location>
    <ligand>
        <name>substrate</name>
    </ligand>
</feature>
<evidence type="ECO:0000259" key="10">
    <source>
        <dbReference type="Pfam" id="PF01467"/>
    </source>
</evidence>
<evidence type="ECO:0000256" key="9">
    <source>
        <dbReference type="HAMAP-Rule" id="MF_00151"/>
    </source>
</evidence>
<dbReference type="EMBL" id="BRZA01000001">
    <property type="protein sequence ID" value="GLC87571.1"/>
    <property type="molecule type" value="Genomic_DNA"/>
</dbReference>
<proteinExistence type="inferred from homology"/>
<keyword evidence="6 9" id="KW-0460">Magnesium</keyword>
<comment type="subcellular location">
    <subcellularLocation>
        <location evidence="9">Cytoplasm</location>
    </subcellularLocation>
</comment>
<organism evidence="11 12">
    <name type="scientific">Lysinibacillus piscis</name>
    <dbReference type="NCBI Taxonomy" id="2518931"/>
    <lineage>
        <taxon>Bacteria</taxon>
        <taxon>Bacillati</taxon>
        <taxon>Bacillota</taxon>
        <taxon>Bacilli</taxon>
        <taxon>Bacillales</taxon>
        <taxon>Bacillaceae</taxon>
        <taxon>Lysinibacillus</taxon>
    </lineage>
</organism>
<feature type="binding site" evidence="9">
    <location>
        <position position="118"/>
    </location>
    <ligand>
        <name>ATP</name>
        <dbReference type="ChEBI" id="CHEBI:30616"/>
    </ligand>
</feature>
<evidence type="ECO:0000256" key="5">
    <source>
        <dbReference type="ARBA" id="ARBA00022840"/>
    </source>
</evidence>
<keyword evidence="3 9" id="KW-0548">Nucleotidyltransferase</keyword>
<dbReference type="InterPro" id="IPR001980">
    <property type="entry name" value="PPAT"/>
</dbReference>
<dbReference type="EC" id="2.7.7.3" evidence="9"/>
<feature type="site" description="Transition state stabilizer" evidence="9">
    <location>
        <position position="37"/>
    </location>
</feature>
<dbReference type="CDD" id="cd02163">
    <property type="entry name" value="PPAT"/>
    <property type="match status" value="1"/>
</dbReference>
<dbReference type="Gene3D" id="3.40.50.620">
    <property type="entry name" value="HUPs"/>
    <property type="match status" value="1"/>
</dbReference>
<keyword evidence="2 9" id="KW-0808">Transferase</keyword>
<accession>A0ABQ5NGV1</accession>
<dbReference type="GO" id="GO:0016779">
    <property type="term" value="F:nucleotidyltransferase activity"/>
    <property type="evidence" value="ECO:0007669"/>
    <property type="project" value="UniProtKB-KW"/>
</dbReference>
<dbReference type="PRINTS" id="PR01020">
    <property type="entry name" value="LPSBIOSNTHSS"/>
</dbReference>
<comment type="pathway">
    <text evidence="9">Cofactor biosynthesis; coenzyme A biosynthesis; CoA from (R)-pantothenate: step 4/5.</text>
</comment>
<keyword evidence="4 9" id="KW-0547">Nucleotide-binding</keyword>
<feature type="domain" description="Cytidyltransferase-like" evidence="10">
    <location>
        <begin position="26"/>
        <end position="153"/>
    </location>
</feature>
<protein>
    <recommendedName>
        <fullName evidence="9">Phosphopantetheine adenylyltransferase</fullName>
        <ecNumber evidence="9">2.7.7.3</ecNumber>
    </recommendedName>
    <alternativeName>
        <fullName evidence="9">Dephospho-CoA pyrophosphorylase</fullName>
    </alternativeName>
    <alternativeName>
        <fullName evidence="9">Pantetheine-phosphate adenylyltransferase</fullName>
        <shortName evidence="9">PPAT</shortName>
    </alternativeName>
</protein>
<dbReference type="NCBIfam" id="TIGR01510">
    <property type="entry name" value="coaD_prev_kdtB"/>
    <property type="match status" value="1"/>
</dbReference>
<dbReference type="Pfam" id="PF01467">
    <property type="entry name" value="CTP_transf_like"/>
    <property type="match status" value="1"/>
</dbReference>
<comment type="catalytic activity">
    <reaction evidence="8 9">
        <text>(R)-4'-phosphopantetheine + ATP + H(+) = 3'-dephospho-CoA + diphosphate</text>
        <dbReference type="Rhea" id="RHEA:19801"/>
        <dbReference type="ChEBI" id="CHEBI:15378"/>
        <dbReference type="ChEBI" id="CHEBI:30616"/>
        <dbReference type="ChEBI" id="CHEBI:33019"/>
        <dbReference type="ChEBI" id="CHEBI:57328"/>
        <dbReference type="ChEBI" id="CHEBI:61723"/>
        <dbReference type="EC" id="2.7.7.3"/>
    </reaction>
</comment>
<evidence type="ECO:0000256" key="2">
    <source>
        <dbReference type="ARBA" id="ARBA00022679"/>
    </source>
</evidence>
<evidence type="ECO:0000256" key="1">
    <source>
        <dbReference type="ARBA" id="ARBA00022490"/>
    </source>
</evidence>
<dbReference type="Proteomes" id="UP001065593">
    <property type="component" value="Unassembled WGS sequence"/>
</dbReference>
<name>A0ABQ5NGV1_9BACI</name>
<sequence>MVEQLFPSIVVERKRENRVVEKIAVVPGSFDPVTYGHLDIIKRAADVFDIVYVAVLNNSSKNPLFTVDERIALMAEVTKTLPNVRIESSSGLLVDYAKEKKAKAIVRGLRAVSDFEYEMQITSMNRFLDETIETFFIMTKNQYSFLSSSIVKEVAKYGSDVHELVPACVEQALKEKYGFNQ</sequence>
<feature type="binding site" evidence="9">
    <location>
        <position position="37"/>
    </location>
    <ligand>
        <name>ATP</name>
        <dbReference type="ChEBI" id="CHEBI:30616"/>
    </ligand>
</feature>
<dbReference type="InterPro" id="IPR004821">
    <property type="entry name" value="Cyt_trans-like"/>
</dbReference>
<gene>
    <name evidence="9 11" type="primary">coaD</name>
    <name evidence="11" type="ORF">LYSBPC_06980</name>
</gene>
<comment type="function">
    <text evidence="9">Reversibly transfers an adenylyl group from ATP to 4'-phosphopantetheine, yielding dephospho-CoA (dPCoA) and pyrophosphate.</text>
</comment>
<feature type="binding site" evidence="9">
    <location>
        <position position="29"/>
    </location>
    <ligand>
        <name>substrate</name>
    </ligand>
</feature>
<dbReference type="InterPro" id="IPR014729">
    <property type="entry name" value="Rossmann-like_a/b/a_fold"/>
</dbReference>
<evidence type="ECO:0000256" key="8">
    <source>
        <dbReference type="ARBA" id="ARBA00029346"/>
    </source>
</evidence>